<evidence type="ECO:0000313" key="3">
    <source>
        <dbReference type="Proteomes" id="UP001606099"/>
    </source>
</evidence>
<name>A0ABW7FZR5_9BURK</name>
<sequence>MRFYQRERALASPDLTPVREAFTTMFGPRTLADSAAMVMEPDMATVEVNVGDDFKTITATLVRGEKRLPLPVGKVTTFPLAPGAHWEGMDSPSPELAKLFREGPPPKGGR</sequence>
<dbReference type="Proteomes" id="UP001606099">
    <property type="component" value="Unassembled WGS sequence"/>
</dbReference>
<gene>
    <name evidence="2" type="ORF">ACG0Z6_16535</name>
</gene>
<reference evidence="2 3" key="1">
    <citation type="submission" date="2024-08" db="EMBL/GenBank/DDBJ databases">
        <authorList>
            <person name="Lu H."/>
        </authorList>
    </citation>
    <scope>NUCLEOTIDE SEQUENCE [LARGE SCALE GENOMIC DNA]</scope>
    <source>
        <strain evidence="2 3">BYS180W</strain>
    </source>
</reference>
<feature type="region of interest" description="Disordered" evidence="1">
    <location>
        <begin position="85"/>
        <end position="110"/>
    </location>
</feature>
<keyword evidence="3" id="KW-1185">Reference proteome</keyword>
<proteinExistence type="predicted"/>
<evidence type="ECO:0000256" key="1">
    <source>
        <dbReference type="SAM" id="MobiDB-lite"/>
    </source>
</evidence>
<dbReference type="EMBL" id="JBIGHZ010000010">
    <property type="protein sequence ID" value="MFG6449825.1"/>
    <property type="molecule type" value="Genomic_DNA"/>
</dbReference>
<comment type="caution">
    <text evidence="2">The sequence shown here is derived from an EMBL/GenBank/DDBJ whole genome shotgun (WGS) entry which is preliminary data.</text>
</comment>
<protein>
    <submittedName>
        <fullName evidence="2">Uncharacterized protein</fullName>
    </submittedName>
</protein>
<accession>A0ABW7FZR5</accession>
<evidence type="ECO:0000313" key="2">
    <source>
        <dbReference type="EMBL" id="MFG6449825.1"/>
    </source>
</evidence>
<dbReference type="RefSeq" id="WP_394463430.1">
    <property type="nucleotide sequence ID" value="NZ_JBIGHZ010000010.1"/>
</dbReference>
<organism evidence="2 3">
    <name type="scientific">Roseateles rivi</name>
    <dbReference type="NCBI Taxonomy" id="3299028"/>
    <lineage>
        <taxon>Bacteria</taxon>
        <taxon>Pseudomonadati</taxon>
        <taxon>Pseudomonadota</taxon>
        <taxon>Betaproteobacteria</taxon>
        <taxon>Burkholderiales</taxon>
        <taxon>Sphaerotilaceae</taxon>
        <taxon>Roseateles</taxon>
    </lineage>
</organism>